<sequence>MFTRKKLENKQVWVYMISLLMATVFGFLMPGYAESLGAFISIIIALLMYSMFS</sequence>
<feature type="transmembrane region" description="Helical" evidence="1">
    <location>
        <begin position="12"/>
        <end position="29"/>
    </location>
</feature>
<keyword evidence="3" id="KW-1185">Reference proteome</keyword>
<reference evidence="3" key="1">
    <citation type="submission" date="2016-10" db="EMBL/GenBank/DDBJ databases">
        <authorList>
            <person name="Varghese N."/>
            <person name="Submissions S."/>
        </authorList>
    </citation>
    <scope>NUCLEOTIDE SEQUENCE [LARGE SCALE GENOMIC DNA]</scope>
    <source>
        <strain evidence="3">CGMCC 1.3704</strain>
    </source>
</reference>
<protein>
    <submittedName>
        <fullName evidence="2">Uncharacterized protein</fullName>
    </submittedName>
</protein>
<evidence type="ECO:0000313" key="2">
    <source>
        <dbReference type="EMBL" id="SFJ81556.1"/>
    </source>
</evidence>
<evidence type="ECO:0000313" key="3">
    <source>
        <dbReference type="Proteomes" id="UP000183557"/>
    </source>
</evidence>
<accession>A0A1I3UI68</accession>
<keyword evidence="1" id="KW-0812">Transmembrane</keyword>
<gene>
    <name evidence="2" type="ORF">SAMN04487936_104294</name>
</gene>
<feature type="transmembrane region" description="Helical" evidence="1">
    <location>
        <begin position="35"/>
        <end position="52"/>
    </location>
</feature>
<dbReference type="EMBL" id="FOSB01000004">
    <property type="protein sequence ID" value="SFJ81556.1"/>
    <property type="molecule type" value="Genomic_DNA"/>
</dbReference>
<keyword evidence="1" id="KW-0472">Membrane</keyword>
<evidence type="ECO:0000256" key="1">
    <source>
        <dbReference type="SAM" id="Phobius"/>
    </source>
</evidence>
<dbReference type="AlphaFoldDB" id="A0A1I3UI68"/>
<dbReference type="Proteomes" id="UP000183557">
    <property type="component" value="Unassembled WGS sequence"/>
</dbReference>
<keyword evidence="1" id="KW-1133">Transmembrane helix</keyword>
<name>A0A1I3UI68_HALDA</name>
<proteinExistence type="predicted"/>
<organism evidence="2 3">
    <name type="scientific">Halobacillus dabanensis</name>
    <dbReference type="NCBI Taxonomy" id="240302"/>
    <lineage>
        <taxon>Bacteria</taxon>
        <taxon>Bacillati</taxon>
        <taxon>Bacillota</taxon>
        <taxon>Bacilli</taxon>
        <taxon>Bacillales</taxon>
        <taxon>Bacillaceae</taxon>
        <taxon>Halobacillus</taxon>
    </lineage>
</organism>